<dbReference type="PRINTS" id="PR01415">
    <property type="entry name" value="ANKYRIN"/>
</dbReference>
<gene>
    <name evidence="5" type="ORF">HETSPECPRED_004124</name>
</gene>
<evidence type="ECO:0000256" key="3">
    <source>
        <dbReference type="PROSITE-ProRule" id="PRU00023"/>
    </source>
</evidence>
<feature type="repeat" description="ANK" evidence="3">
    <location>
        <begin position="449"/>
        <end position="481"/>
    </location>
</feature>
<reference evidence="5" key="1">
    <citation type="submission" date="2021-03" db="EMBL/GenBank/DDBJ databases">
        <authorList>
            <person name="Tagirdzhanova G."/>
        </authorList>
    </citation>
    <scope>NUCLEOTIDE SEQUENCE</scope>
</reference>
<proteinExistence type="predicted"/>
<feature type="repeat" description="ANK" evidence="3">
    <location>
        <begin position="311"/>
        <end position="333"/>
    </location>
</feature>
<comment type="caution">
    <text evidence="5">The sequence shown here is derived from an EMBL/GenBank/DDBJ whole genome shotgun (WGS) entry which is preliminary data.</text>
</comment>
<dbReference type="PANTHER" id="PTHR24173:SF74">
    <property type="entry name" value="ANKYRIN REPEAT DOMAIN-CONTAINING PROTEIN 16"/>
    <property type="match status" value="1"/>
</dbReference>
<dbReference type="SUPFAM" id="SSF48403">
    <property type="entry name" value="Ankyrin repeat"/>
    <property type="match status" value="1"/>
</dbReference>
<sequence length="642" mass="70984">MSGIEGVATAVSIIGFSAQIFDGCVKGFVLLSTASNLGRDADVFRCMLDWEQFRLEQWAEKVGLSDPSTADPSLDWGLIESTLEHIKNLTNDTEISKKKYGLTLSQDTDSATLVEGSNHTSRSNTFSSFKKLFTQPDKTSPTAAAKVIQSRNNPMKKLWWAAVDKNDLKRLIVDISHFTQRLLDLLNLSVQEQMKASLEIMVQTAISRSENVLDLAVLRELAQLPNSLTSGTEPQEHVEERIATQSRNLLFCAVQKNDTKEIEHLIDQGVSVEAKDHIGWSPLIRAADYGQLASAKLLLRRGADPLHGTIGHRLPLHFAAENGYLDIVRVLLETDKSQLNSLDHCQQTPLHKAVRKKQTQVVEFLVSQGGIEVDSSDKNGFSPLIDAVFNDDSNIVRMLLSLPNIRINHKTEDSEQTPLWMSVTGDPECSILRQLLEKPDIDVNQTSRYGETPIYRAVRWSRHTALRLLIEHKADCNIPQNEGLTPLGIAVKQNDEEALRLLLQQAHIDPNLSDLKGSSPLMHASNENKIPCVKALLKHGVETEAVNNSGSTALSQAAAHGHKIPAKLLLKAGSNINTQDHSGNTPLARAATAKHDAVVRLLLENGADPDLADEDEETPFEKARDRHLDEVVKVFQEVLKLA</sequence>
<keyword evidence="2 3" id="KW-0040">ANK repeat</keyword>
<dbReference type="Proteomes" id="UP000664521">
    <property type="component" value="Unassembled WGS sequence"/>
</dbReference>
<dbReference type="PROSITE" id="PS50088">
    <property type="entry name" value="ANK_REPEAT"/>
    <property type="match status" value="7"/>
</dbReference>
<evidence type="ECO:0000313" key="5">
    <source>
        <dbReference type="EMBL" id="CAF9919791.1"/>
    </source>
</evidence>
<dbReference type="OrthoDB" id="20872at2759"/>
<feature type="repeat" description="ANK" evidence="3">
    <location>
        <begin position="582"/>
        <end position="614"/>
    </location>
</feature>
<evidence type="ECO:0000259" key="4">
    <source>
        <dbReference type="Pfam" id="PF14479"/>
    </source>
</evidence>
<dbReference type="Pfam" id="PF14479">
    <property type="entry name" value="HeLo"/>
    <property type="match status" value="1"/>
</dbReference>
<dbReference type="SMART" id="SM00248">
    <property type="entry name" value="ANK"/>
    <property type="match status" value="11"/>
</dbReference>
<dbReference type="AlphaFoldDB" id="A0A8H3FF85"/>
<feature type="repeat" description="ANK" evidence="3">
    <location>
        <begin position="278"/>
        <end position="304"/>
    </location>
</feature>
<accession>A0A8H3FF85</accession>
<dbReference type="InterPro" id="IPR036770">
    <property type="entry name" value="Ankyrin_rpt-contain_sf"/>
</dbReference>
<dbReference type="InterPro" id="IPR002110">
    <property type="entry name" value="Ankyrin_rpt"/>
</dbReference>
<organism evidence="5 6">
    <name type="scientific">Heterodermia speciosa</name>
    <dbReference type="NCBI Taxonomy" id="116794"/>
    <lineage>
        <taxon>Eukaryota</taxon>
        <taxon>Fungi</taxon>
        <taxon>Dikarya</taxon>
        <taxon>Ascomycota</taxon>
        <taxon>Pezizomycotina</taxon>
        <taxon>Lecanoromycetes</taxon>
        <taxon>OSLEUM clade</taxon>
        <taxon>Lecanoromycetidae</taxon>
        <taxon>Caliciales</taxon>
        <taxon>Physciaceae</taxon>
        <taxon>Heterodermia</taxon>
    </lineage>
</organism>
<dbReference type="InterPro" id="IPR038305">
    <property type="entry name" value="HeLo_sf"/>
</dbReference>
<keyword evidence="6" id="KW-1185">Reference proteome</keyword>
<feature type="domain" description="Prion-inhibition and propagation HeLo" evidence="4">
    <location>
        <begin position="9"/>
        <end position="215"/>
    </location>
</feature>
<feature type="repeat" description="ANK" evidence="3">
    <location>
        <begin position="345"/>
        <end position="369"/>
    </location>
</feature>
<dbReference type="Pfam" id="PF12796">
    <property type="entry name" value="Ank_2"/>
    <property type="match status" value="4"/>
</dbReference>
<dbReference type="InterPro" id="IPR029498">
    <property type="entry name" value="HeLo_dom"/>
</dbReference>
<evidence type="ECO:0000256" key="2">
    <source>
        <dbReference type="ARBA" id="ARBA00023043"/>
    </source>
</evidence>
<dbReference type="PANTHER" id="PTHR24173">
    <property type="entry name" value="ANKYRIN REPEAT CONTAINING"/>
    <property type="match status" value="1"/>
</dbReference>
<name>A0A8H3FF85_9LECA</name>
<protein>
    <recommendedName>
        <fullName evidence="4">Prion-inhibition and propagation HeLo domain-containing protein</fullName>
    </recommendedName>
</protein>
<feature type="repeat" description="ANK" evidence="3">
    <location>
        <begin position="549"/>
        <end position="581"/>
    </location>
</feature>
<dbReference type="EMBL" id="CAJPDS010000024">
    <property type="protein sequence ID" value="CAF9919791.1"/>
    <property type="molecule type" value="Genomic_DNA"/>
</dbReference>
<dbReference type="PROSITE" id="PS50297">
    <property type="entry name" value="ANK_REP_REGION"/>
    <property type="match status" value="6"/>
</dbReference>
<keyword evidence="1" id="KW-0677">Repeat</keyword>
<feature type="repeat" description="ANK" evidence="3">
    <location>
        <begin position="516"/>
        <end position="548"/>
    </location>
</feature>
<evidence type="ECO:0000313" key="6">
    <source>
        <dbReference type="Proteomes" id="UP000664521"/>
    </source>
</evidence>
<dbReference type="Gene3D" id="1.20.120.1020">
    <property type="entry name" value="Prion-inhibition and propagation, HeLo domain"/>
    <property type="match status" value="1"/>
</dbReference>
<dbReference type="Gene3D" id="1.25.40.20">
    <property type="entry name" value="Ankyrin repeat-containing domain"/>
    <property type="match status" value="2"/>
</dbReference>
<evidence type="ECO:0000256" key="1">
    <source>
        <dbReference type="ARBA" id="ARBA00022737"/>
    </source>
</evidence>